<dbReference type="InterPro" id="IPR049560">
    <property type="entry name" value="MeTrfase_RsmB-F_NOP2_cat"/>
</dbReference>
<dbReference type="PRINTS" id="PR02008">
    <property type="entry name" value="RCMTFAMILY"/>
</dbReference>
<feature type="domain" description="SAM-dependent MTase RsmB/NOP-type" evidence="8">
    <location>
        <begin position="23"/>
        <end position="304"/>
    </location>
</feature>
<evidence type="ECO:0000259" key="8">
    <source>
        <dbReference type="PROSITE" id="PS51686"/>
    </source>
</evidence>
<dbReference type="PROSITE" id="PS51686">
    <property type="entry name" value="SAM_MT_RSMB_NOP"/>
    <property type="match status" value="1"/>
</dbReference>
<feature type="binding site" evidence="7">
    <location>
        <position position="180"/>
    </location>
    <ligand>
        <name>S-adenosyl-L-methionine</name>
        <dbReference type="ChEBI" id="CHEBI:59789"/>
    </ligand>
</feature>
<proteinExistence type="inferred from homology"/>
<dbReference type="InterPro" id="IPR011023">
    <property type="entry name" value="Nop2p"/>
</dbReference>
<dbReference type="NCBIfam" id="TIGR00446">
    <property type="entry name" value="nop2p"/>
    <property type="match status" value="1"/>
</dbReference>
<dbReference type="Pfam" id="PF01189">
    <property type="entry name" value="Methyltr_RsmB-F"/>
    <property type="match status" value="1"/>
</dbReference>
<dbReference type="CDD" id="cd02440">
    <property type="entry name" value="AdoMet_MTases"/>
    <property type="match status" value="1"/>
</dbReference>
<evidence type="ECO:0000256" key="4">
    <source>
        <dbReference type="ARBA" id="ARBA00022679"/>
    </source>
</evidence>
<dbReference type="Gene3D" id="3.40.50.150">
    <property type="entry name" value="Vaccinia Virus protein VP39"/>
    <property type="match status" value="1"/>
</dbReference>
<keyword evidence="3 7" id="KW-0489">Methyltransferase</keyword>
<dbReference type="PROSITE" id="PS01153">
    <property type="entry name" value="NOL1_NOP2_SUN"/>
    <property type="match status" value="1"/>
</dbReference>
<evidence type="ECO:0000256" key="5">
    <source>
        <dbReference type="ARBA" id="ARBA00022691"/>
    </source>
</evidence>
<comment type="caution">
    <text evidence="7">Lacks conserved residue(s) required for the propagation of feature annotation.</text>
</comment>
<dbReference type="CDD" id="cd21147">
    <property type="entry name" value="RsmF_methylt_CTD1"/>
    <property type="match status" value="1"/>
</dbReference>
<comment type="caution">
    <text evidence="9">The sequence shown here is derived from an EMBL/GenBank/DDBJ whole genome shotgun (WGS) entry which is preliminary data.</text>
</comment>
<dbReference type="Proteomes" id="UP001208656">
    <property type="component" value="Unassembled WGS sequence"/>
</dbReference>
<accession>A0ABT2WP98</accession>
<gene>
    <name evidence="9" type="ORF">OEV82_15125</name>
</gene>
<keyword evidence="4 7" id="KW-0808">Transferase</keyword>
<evidence type="ECO:0000256" key="1">
    <source>
        <dbReference type="ARBA" id="ARBA00007494"/>
    </source>
</evidence>
<dbReference type="InterPro" id="IPR027391">
    <property type="entry name" value="Nol1_Nop2_Fmu_2"/>
</dbReference>
<dbReference type="Gene3D" id="3.30.70.1170">
    <property type="entry name" value="Sun protein, domain 3"/>
    <property type="match status" value="1"/>
</dbReference>
<feature type="binding site" evidence="7">
    <location>
        <begin position="111"/>
        <end position="117"/>
    </location>
    <ligand>
        <name>S-adenosyl-L-methionine</name>
        <dbReference type="ChEBI" id="CHEBI:59789"/>
    </ligand>
</feature>
<dbReference type="RefSeq" id="WP_263062332.1">
    <property type="nucleotide sequence ID" value="NZ_JAOUSE010000073.1"/>
</dbReference>
<name>A0ABT2WP98_9BACI</name>
<dbReference type="GO" id="GO:0008168">
    <property type="term" value="F:methyltransferase activity"/>
    <property type="evidence" value="ECO:0007669"/>
    <property type="project" value="UniProtKB-KW"/>
</dbReference>
<reference evidence="9 10" key="1">
    <citation type="submission" date="2022-10" db="EMBL/GenBank/DDBJ databases">
        <title>Description of Fervidibacillus gen. nov. in the family Fervidibacillaceae fam. nov. with two species, Fervidibacillus albus sp. nov., and Fervidibacillus halotolerans sp. nov., isolated from tidal flat sediments.</title>
        <authorList>
            <person name="Kwon K.K."/>
            <person name="Yang S.-H."/>
        </authorList>
    </citation>
    <scope>NUCLEOTIDE SEQUENCE [LARGE SCALE GENOMIC DNA]</scope>
    <source>
        <strain evidence="9 10">DSM 23332</strain>
    </source>
</reference>
<evidence type="ECO:0000256" key="2">
    <source>
        <dbReference type="ARBA" id="ARBA00022490"/>
    </source>
</evidence>
<evidence type="ECO:0000256" key="7">
    <source>
        <dbReference type="PROSITE-ProRule" id="PRU01023"/>
    </source>
</evidence>
<sequence length="457" mass="52424">MVKLPEEFKLKMSRLLKDEATEFFHTYKEPRTAGFRLNTLKTNEEMWKNLNPFQTDPIPYVTGGYYYDYHVDEPGKHPYHAAGLYYIQEPSAMFVANLIDAKPGEKVLDLCAAPGGKSTQIAVSMKNEGLLVSNEIFPKRAKALAENIERFGLKNTIVTNESPERLSKHFPYYFDKILVDAPCSGEGMFRKDPDATRHWSDEHVRHCCQLQLNILEHAYNMLKEDGIIVYSTCTFSPEENEQVIEAFLDRHSDMEILPIDKSFNIDNGRPEWTKTKLLDVKDTARLWPHKLKGEGHFAAKLRKKGTTLKTSVPEFKISKKQNLKDFLQFSQNYFNQITFPNLQLFGNVLHSLPSHCPELKGLKVLRAGLHLGVMKKNRFEPEHALALALQPTHFKQVVDLNSKEEDCMRYLKGETLKGTGEYKGWVLITVDGFPLGWGKESNGMIKNSYPKGLRIMY</sequence>
<keyword evidence="10" id="KW-1185">Reference proteome</keyword>
<keyword evidence="5 7" id="KW-0949">S-adenosyl-L-methionine</keyword>
<dbReference type="InterPro" id="IPR031340">
    <property type="entry name" value="RsmF_methylt_CI"/>
</dbReference>
<feature type="binding site" evidence="7">
    <location>
        <position position="135"/>
    </location>
    <ligand>
        <name>S-adenosyl-L-methionine</name>
        <dbReference type="ChEBI" id="CHEBI:59789"/>
    </ligand>
</feature>
<dbReference type="Gene3D" id="2.30.130.60">
    <property type="match status" value="1"/>
</dbReference>
<dbReference type="InterPro" id="IPR018314">
    <property type="entry name" value="RsmB/NOL1/NOP2-like_CS"/>
</dbReference>
<dbReference type="GO" id="GO:0032259">
    <property type="term" value="P:methylation"/>
    <property type="evidence" value="ECO:0007669"/>
    <property type="project" value="UniProtKB-KW"/>
</dbReference>
<protein>
    <submittedName>
        <fullName evidence="9">RsmF rRNA methyltransferase first C-terminal domain-containing protein</fullName>
    </submittedName>
</protein>
<dbReference type="InterPro" id="IPR029063">
    <property type="entry name" value="SAM-dependent_MTases_sf"/>
</dbReference>
<dbReference type="EMBL" id="JAOUSE010000073">
    <property type="protein sequence ID" value="MCU9595757.1"/>
    <property type="molecule type" value="Genomic_DNA"/>
</dbReference>
<keyword evidence="6 7" id="KW-0694">RNA-binding</keyword>
<evidence type="ECO:0000256" key="6">
    <source>
        <dbReference type="ARBA" id="ARBA00022884"/>
    </source>
</evidence>
<dbReference type="Pfam" id="PF17125">
    <property type="entry name" value="Methyltr_RsmF_N"/>
    <property type="match status" value="1"/>
</dbReference>
<dbReference type="InterPro" id="IPR031341">
    <property type="entry name" value="Methyltr_RsmF_N"/>
</dbReference>
<comment type="similarity">
    <text evidence="1 7">Belongs to the class I-like SAM-binding methyltransferase superfamily. RsmB/NOP family.</text>
</comment>
<dbReference type="InterPro" id="IPR023267">
    <property type="entry name" value="RCMT"/>
</dbReference>
<feature type="active site" description="Nucleophile" evidence="7">
    <location>
        <position position="233"/>
    </location>
</feature>
<dbReference type="PANTHER" id="PTHR22807:SF30">
    <property type="entry name" value="28S RRNA (CYTOSINE(4447)-C(5))-METHYLTRANSFERASE-RELATED"/>
    <property type="match status" value="1"/>
</dbReference>
<dbReference type="Pfam" id="PF17126">
    <property type="entry name" value="RsmF_methylt_CI"/>
    <property type="match status" value="1"/>
</dbReference>
<dbReference type="SUPFAM" id="SSF53335">
    <property type="entry name" value="S-adenosyl-L-methionine-dependent methyltransferases"/>
    <property type="match status" value="1"/>
</dbReference>
<dbReference type="InterPro" id="IPR001678">
    <property type="entry name" value="MeTrfase_RsmB-F_NOP2_dom"/>
</dbReference>
<organism evidence="9 10">
    <name type="scientific">Pallidibacillus thermolactis</name>
    <dbReference type="NCBI Taxonomy" id="251051"/>
    <lineage>
        <taxon>Bacteria</taxon>
        <taxon>Bacillati</taxon>
        <taxon>Bacillota</taxon>
        <taxon>Bacilli</taxon>
        <taxon>Bacillales</taxon>
        <taxon>Bacillaceae</taxon>
        <taxon>Pallidibacillus</taxon>
    </lineage>
</organism>
<dbReference type="Pfam" id="PF13636">
    <property type="entry name" value="Methyltranf_PUA"/>
    <property type="match status" value="1"/>
</dbReference>
<keyword evidence="2" id="KW-0963">Cytoplasm</keyword>
<evidence type="ECO:0000313" key="10">
    <source>
        <dbReference type="Proteomes" id="UP001208656"/>
    </source>
</evidence>
<evidence type="ECO:0000256" key="3">
    <source>
        <dbReference type="ARBA" id="ARBA00022603"/>
    </source>
</evidence>
<dbReference type="PANTHER" id="PTHR22807">
    <property type="entry name" value="NOP2 YEAST -RELATED NOL1/NOP2/FMU SUN DOMAIN-CONTAINING"/>
    <property type="match status" value="1"/>
</dbReference>
<evidence type="ECO:0000313" key="9">
    <source>
        <dbReference type="EMBL" id="MCU9595757.1"/>
    </source>
</evidence>